<evidence type="ECO:0000313" key="2">
    <source>
        <dbReference type="Proteomes" id="UP001152888"/>
    </source>
</evidence>
<sequence>MVFQTLVRNR</sequence>
<reference evidence="1" key="1">
    <citation type="submission" date="2022-03" db="EMBL/GenBank/DDBJ databases">
        <authorList>
            <person name="Sayadi A."/>
        </authorList>
    </citation>
    <scope>NUCLEOTIDE SEQUENCE</scope>
</reference>
<dbReference type="Proteomes" id="UP001152888">
    <property type="component" value="Unassembled WGS sequence"/>
</dbReference>
<evidence type="ECO:0000313" key="1">
    <source>
        <dbReference type="EMBL" id="CAH2017097.1"/>
    </source>
</evidence>
<keyword evidence="2" id="KW-1185">Reference proteome</keyword>
<protein>
    <submittedName>
        <fullName evidence="1">Uncharacterized protein</fullName>
    </submittedName>
</protein>
<comment type="caution">
    <text evidence="1">The sequence shown here is derived from an EMBL/GenBank/DDBJ whole genome shotgun (WGS) entry which is preliminary data.</text>
</comment>
<gene>
    <name evidence="1" type="ORF">ACAOBT_LOCUS35799</name>
</gene>
<accession>A0A9P0QCE2</accession>
<dbReference type="EMBL" id="CAKOFQ010009121">
    <property type="protein sequence ID" value="CAH2017097.1"/>
    <property type="molecule type" value="Genomic_DNA"/>
</dbReference>
<proteinExistence type="predicted"/>
<name>A0A9P0QCE2_ACAOB</name>
<organism evidence="1 2">
    <name type="scientific">Acanthoscelides obtectus</name>
    <name type="common">Bean weevil</name>
    <name type="synonym">Bruchus obtectus</name>
    <dbReference type="NCBI Taxonomy" id="200917"/>
    <lineage>
        <taxon>Eukaryota</taxon>
        <taxon>Metazoa</taxon>
        <taxon>Ecdysozoa</taxon>
        <taxon>Arthropoda</taxon>
        <taxon>Hexapoda</taxon>
        <taxon>Insecta</taxon>
        <taxon>Pterygota</taxon>
        <taxon>Neoptera</taxon>
        <taxon>Endopterygota</taxon>
        <taxon>Coleoptera</taxon>
        <taxon>Polyphaga</taxon>
        <taxon>Cucujiformia</taxon>
        <taxon>Chrysomeloidea</taxon>
        <taxon>Chrysomelidae</taxon>
        <taxon>Bruchinae</taxon>
        <taxon>Bruchini</taxon>
        <taxon>Acanthoscelides</taxon>
    </lineage>
</organism>